<organism evidence="1 2">
    <name type="scientific">Amazona collaria</name>
    <name type="common">yellow-billed parrot</name>
    <dbReference type="NCBI Taxonomy" id="241587"/>
    <lineage>
        <taxon>Eukaryota</taxon>
        <taxon>Metazoa</taxon>
        <taxon>Chordata</taxon>
        <taxon>Craniata</taxon>
        <taxon>Vertebrata</taxon>
        <taxon>Euteleostomi</taxon>
        <taxon>Archelosauria</taxon>
        <taxon>Archosauria</taxon>
        <taxon>Dinosauria</taxon>
        <taxon>Saurischia</taxon>
        <taxon>Theropoda</taxon>
        <taxon>Coelurosauria</taxon>
        <taxon>Aves</taxon>
        <taxon>Neognathae</taxon>
        <taxon>Neoaves</taxon>
        <taxon>Telluraves</taxon>
        <taxon>Australaves</taxon>
        <taxon>Psittaciformes</taxon>
        <taxon>Psittacidae</taxon>
        <taxon>Amazona</taxon>
    </lineage>
</organism>
<evidence type="ECO:0008006" key="3">
    <source>
        <dbReference type="Google" id="ProtNLM"/>
    </source>
</evidence>
<reference evidence="1" key="1">
    <citation type="submission" date="2025-08" db="UniProtKB">
        <authorList>
            <consortium name="Ensembl"/>
        </authorList>
    </citation>
    <scope>IDENTIFICATION</scope>
</reference>
<name>A0A8B9GDT0_9PSIT</name>
<proteinExistence type="predicted"/>
<dbReference type="Pfam" id="PF01391">
    <property type="entry name" value="Collagen"/>
    <property type="match status" value="1"/>
</dbReference>
<dbReference type="InterPro" id="IPR008160">
    <property type="entry name" value="Collagen"/>
</dbReference>
<keyword evidence="2" id="KW-1185">Reference proteome</keyword>
<dbReference type="Proteomes" id="UP000694522">
    <property type="component" value="Unplaced"/>
</dbReference>
<dbReference type="AlphaFoldDB" id="A0A8B9GDT0"/>
<sequence length="188" mass="19959">QRLVPLVILSCIDSGLPGIKGLMGDVGPQGPAGMKGFPGLDGAPGSPGERGFLGPPGPFGQDGRPGFSGPKGMCSTGEVVWDYWAHRKNDLVNTDFRPNLSEQNSQLVLEGICFAQWLLCACAMKFCHPAMGGWPDPCCLHLPARFVCSVPEQTNFPFPFLNLSMQVRKGPLACLVSLACQACLVSLA</sequence>
<evidence type="ECO:0000313" key="2">
    <source>
        <dbReference type="Proteomes" id="UP000694522"/>
    </source>
</evidence>
<protein>
    <recommendedName>
        <fullName evidence="3">Collagen IV NC1 domain-containing protein</fullName>
    </recommendedName>
</protein>
<evidence type="ECO:0000313" key="1">
    <source>
        <dbReference type="Ensembl" id="ENSACOP00000022804.1"/>
    </source>
</evidence>
<accession>A0A8B9GDT0</accession>
<dbReference type="PANTHER" id="PTHR24637:SF428">
    <property type="entry name" value="SCAVENGER RECEPTOR CLASS A MEMBER 3"/>
    <property type="match status" value="1"/>
</dbReference>
<dbReference type="Ensembl" id="ENSACOT00000023599.1">
    <property type="protein sequence ID" value="ENSACOP00000022804.1"/>
    <property type="gene ID" value="ENSACOG00000015498.1"/>
</dbReference>
<dbReference type="PANTHER" id="PTHR24637">
    <property type="entry name" value="COLLAGEN"/>
    <property type="match status" value="1"/>
</dbReference>
<reference evidence="1" key="2">
    <citation type="submission" date="2025-09" db="UniProtKB">
        <authorList>
            <consortium name="Ensembl"/>
        </authorList>
    </citation>
    <scope>IDENTIFICATION</scope>
</reference>